<keyword evidence="3 6" id="KW-0812">Transmembrane</keyword>
<keyword evidence="5 6" id="KW-0472">Membrane</keyword>
<evidence type="ECO:0000313" key="9">
    <source>
        <dbReference type="Proteomes" id="UP000636479"/>
    </source>
</evidence>
<dbReference type="GeneID" id="59346761"/>
<dbReference type="InterPro" id="IPR002794">
    <property type="entry name" value="DUF92_TMEM19"/>
</dbReference>
<feature type="signal peptide" evidence="7">
    <location>
        <begin position="1"/>
        <end position="16"/>
    </location>
</feature>
<feature type="transmembrane region" description="Helical" evidence="6">
    <location>
        <begin position="51"/>
        <end position="70"/>
    </location>
</feature>
<sequence length="315" mass="32905">MPPSLVSLLLPTLLAAHGLRKKSLSQSGAITAFVVGFLMISGSTGKPGVDLGLKVWGASLIGFYLIGSRATKYGKAKKRKLEQGYSDYGNRSGWQVLSNSFSAVVACSVWNALFVHHSVHSQLLSSLGIASMGPSYSTEWCPLSRDISDGRSRVLLFAALGHFACCLGDTLASELGILSSSPPRLVTTGKVVPPGTNGGVSVGGTLASLVGGATMGIIMSVSLILENSSCRSDWLSTSRDLVLWGALGGIAGSALDSLLGATIQMTRYDEEKKLIVEDRFEGSQLKVLNGLNILTNNQVNVVSSIASALVVGLFA</sequence>
<evidence type="ECO:0000256" key="4">
    <source>
        <dbReference type="ARBA" id="ARBA00022989"/>
    </source>
</evidence>
<keyword evidence="9" id="KW-1185">Reference proteome</keyword>
<keyword evidence="7" id="KW-0732">Signal</keyword>
<protein>
    <submittedName>
        <fullName evidence="8">Integral membrane family protein</fullName>
    </submittedName>
</protein>
<dbReference type="RefSeq" id="XP_037219889.1">
    <property type="nucleotide sequence ID" value="XM_037364245.1"/>
</dbReference>
<comment type="subcellular location">
    <subcellularLocation>
        <location evidence="1">Membrane</location>
        <topology evidence="1">Multi-pass membrane protein</topology>
    </subcellularLocation>
</comment>
<gene>
    <name evidence="8" type="ORF">MIND_00754900</name>
</gene>
<feature type="transmembrane region" description="Helical" evidence="6">
    <location>
        <begin position="198"/>
        <end position="225"/>
    </location>
</feature>
<comment type="similarity">
    <text evidence="2">Belongs to the TMEM19 family.</text>
</comment>
<dbReference type="Proteomes" id="UP000636479">
    <property type="component" value="Unassembled WGS sequence"/>
</dbReference>
<dbReference type="AlphaFoldDB" id="A0A8H6W1B3"/>
<evidence type="ECO:0000256" key="7">
    <source>
        <dbReference type="SAM" id="SignalP"/>
    </source>
</evidence>
<comment type="caution">
    <text evidence="8">The sequence shown here is derived from an EMBL/GenBank/DDBJ whole genome shotgun (WGS) entry which is preliminary data.</text>
</comment>
<accession>A0A8H6W1B3</accession>
<keyword evidence="4 6" id="KW-1133">Transmembrane helix</keyword>
<dbReference type="GO" id="GO:0016020">
    <property type="term" value="C:membrane"/>
    <property type="evidence" value="ECO:0007669"/>
    <property type="project" value="UniProtKB-SubCell"/>
</dbReference>
<name>A0A8H6W1B3_9AGAR</name>
<dbReference type="EMBL" id="JACAZF010000006">
    <property type="protein sequence ID" value="KAF7301889.1"/>
    <property type="molecule type" value="Genomic_DNA"/>
</dbReference>
<proteinExistence type="inferred from homology"/>
<organism evidence="8 9">
    <name type="scientific">Mycena indigotica</name>
    <dbReference type="NCBI Taxonomy" id="2126181"/>
    <lineage>
        <taxon>Eukaryota</taxon>
        <taxon>Fungi</taxon>
        <taxon>Dikarya</taxon>
        <taxon>Basidiomycota</taxon>
        <taxon>Agaricomycotina</taxon>
        <taxon>Agaricomycetes</taxon>
        <taxon>Agaricomycetidae</taxon>
        <taxon>Agaricales</taxon>
        <taxon>Marasmiineae</taxon>
        <taxon>Mycenaceae</taxon>
        <taxon>Mycena</taxon>
    </lineage>
</organism>
<feature type="chain" id="PRO_5034097637" evidence="7">
    <location>
        <begin position="17"/>
        <end position="315"/>
    </location>
</feature>
<evidence type="ECO:0000313" key="8">
    <source>
        <dbReference type="EMBL" id="KAF7301889.1"/>
    </source>
</evidence>
<reference evidence="8" key="1">
    <citation type="submission" date="2020-05" db="EMBL/GenBank/DDBJ databases">
        <title>Mycena genomes resolve the evolution of fungal bioluminescence.</title>
        <authorList>
            <person name="Tsai I.J."/>
        </authorList>
    </citation>
    <scope>NUCLEOTIDE SEQUENCE</scope>
    <source>
        <strain evidence="8">171206Taipei</strain>
    </source>
</reference>
<evidence type="ECO:0000256" key="5">
    <source>
        <dbReference type="ARBA" id="ARBA00023136"/>
    </source>
</evidence>
<evidence type="ECO:0000256" key="3">
    <source>
        <dbReference type="ARBA" id="ARBA00022692"/>
    </source>
</evidence>
<dbReference type="PANTHER" id="PTHR13353:SF5">
    <property type="entry name" value="TRANSMEMBRANE PROTEIN 19"/>
    <property type="match status" value="1"/>
</dbReference>
<dbReference type="OrthoDB" id="30881at2759"/>
<dbReference type="PANTHER" id="PTHR13353">
    <property type="entry name" value="TRANSMEMBRANE PROTEIN 19"/>
    <property type="match status" value="1"/>
</dbReference>
<evidence type="ECO:0000256" key="6">
    <source>
        <dbReference type="SAM" id="Phobius"/>
    </source>
</evidence>
<evidence type="ECO:0000256" key="1">
    <source>
        <dbReference type="ARBA" id="ARBA00004141"/>
    </source>
</evidence>
<dbReference type="Pfam" id="PF01940">
    <property type="entry name" value="DUF92"/>
    <property type="match status" value="1"/>
</dbReference>
<evidence type="ECO:0000256" key="2">
    <source>
        <dbReference type="ARBA" id="ARBA00009012"/>
    </source>
</evidence>